<protein>
    <submittedName>
        <fullName evidence="2">Uncharacterized protein involved in outer membrane biogenesis</fullName>
    </submittedName>
</protein>
<accession>A0A562J2A0</accession>
<evidence type="ECO:0000313" key="3">
    <source>
        <dbReference type="Proteomes" id="UP000319627"/>
    </source>
</evidence>
<dbReference type="InterPro" id="IPR052894">
    <property type="entry name" value="AsmA-related"/>
</dbReference>
<reference evidence="2 3" key="1">
    <citation type="submission" date="2019-07" db="EMBL/GenBank/DDBJ databases">
        <title>Genomic Encyclopedia of Type Strains, Phase I: the one thousand microbial genomes (KMG-I) project.</title>
        <authorList>
            <person name="Kyrpides N."/>
        </authorList>
    </citation>
    <scope>NUCLEOTIDE SEQUENCE [LARGE SCALE GENOMIC DNA]</scope>
    <source>
        <strain evidence="2 3">DSM 375</strain>
    </source>
</reference>
<dbReference type="Gene3D" id="3.30.1330.60">
    <property type="entry name" value="OmpA-like domain"/>
    <property type="match status" value="1"/>
</dbReference>
<dbReference type="Pfam" id="PF05359">
    <property type="entry name" value="DUF748"/>
    <property type="match status" value="2"/>
</dbReference>
<comment type="caution">
    <text evidence="2">The sequence shown here is derived from an EMBL/GenBank/DDBJ whole genome shotgun (WGS) entry which is preliminary data.</text>
</comment>
<dbReference type="Proteomes" id="UP000319627">
    <property type="component" value="Unassembled WGS sequence"/>
</dbReference>
<dbReference type="AlphaFoldDB" id="A0A562J2A0"/>
<organism evidence="2 3">
    <name type="scientific">Azomonas agilis</name>
    <dbReference type="NCBI Taxonomy" id="116849"/>
    <lineage>
        <taxon>Bacteria</taxon>
        <taxon>Pseudomonadati</taxon>
        <taxon>Pseudomonadota</taxon>
        <taxon>Gammaproteobacteria</taxon>
        <taxon>Pseudomonadales</taxon>
        <taxon>Pseudomonadaceae</taxon>
        <taxon>Azomonas</taxon>
    </lineage>
</organism>
<evidence type="ECO:0000256" key="1">
    <source>
        <dbReference type="SAM" id="MobiDB-lite"/>
    </source>
</evidence>
<feature type="region of interest" description="Disordered" evidence="1">
    <location>
        <begin position="334"/>
        <end position="356"/>
    </location>
</feature>
<evidence type="ECO:0000313" key="2">
    <source>
        <dbReference type="EMBL" id="TWH77379.1"/>
    </source>
</evidence>
<name>A0A562J2A0_9GAMM</name>
<dbReference type="InterPro" id="IPR036737">
    <property type="entry name" value="OmpA-like_sf"/>
</dbReference>
<keyword evidence="3" id="KW-1185">Reference proteome</keyword>
<dbReference type="InterPro" id="IPR008023">
    <property type="entry name" value="DUF748"/>
</dbReference>
<dbReference type="PANTHER" id="PTHR30441:SF8">
    <property type="entry name" value="DUF748 DOMAIN-CONTAINING PROTEIN"/>
    <property type="match status" value="1"/>
</dbReference>
<dbReference type="GO" id="GO:0005886">
    <property type="term" value="C:plasma membrane"/>
    <property type="evidence" value="ECO:0007669"/>
    <property type="project" value="TreeGrafter"/>
</dbReference>
<dbReference type="GO" id="GO:0090313">
    <property type="term" value="P:regulation of protein targeting to membrane"/>
    <property type="evidence" value="ECO:0007669"/>
    <property type="project" value="TreeGrafter"/>
</dbReference>
<dbReference type="RefSeq" id="WP_170234316.1">
    <property type="nucleotide sequence ID" value="NZ_VLKG01000001.1"/>
</dbReference>
<sequence>MFKLLKRLLVALVLGLALYSLLGFIVLPEVGQRLINQQLAHYTSLPAHLKKIQLNPFTLELSLHEFRLGTEDKPQLSFECFYTQLDWRSLWLGRIQVRSLSLEKPFVQIQLDPKGQLNAQSWFKLPPSDPSSKSSGLPLSIHIEHIALVNGHAQFEDLGPKEAVRLNYDQINLSARDFSTQENAIAELLLSLNNAQTQQQQLSWKGQVKLDPLLVNGQLKLEALELNNLRPYIQQAAPLVVEQGQLNLSSQVQLSLPASGLQLLLDDLSLDTKALRINAPDKRPLIRLEQLSLAKTSVNLAEQRLQIGKIHSQKLETWLAREADGELDWQKLFSNNSTTKSNPAQTKAPANKSSATEKPWQLQIATIQLRNYQIHAADRQPKEAVQLEVGPLNLDVSQIDTQSKRPLQFELNTGLGSKGRLKAQGQFNLATLAAQVQVNTQDVDLRLAQSYLSPLAQVELHSGLLNTTLDVAVTQIQPLALHVTGQAEITQWHLLDARRKQELIKWQRLHIAGIDYRHEQSLNIQRISLVQPYTRFVINPDLSSNFSTLLVKQTPEPTKKVPVQAAPKSINATKPMGIRIGSIQIINGSGYFADLSLKPDFATSIQTLSGDIGTLDNQSTRPAKVVIRGKVDRYSPLSIEGTLTPFDPLQNLDITTRFKQVEMTTLTPYSGKLAGYRIRKGRLDLDLHYRIQGKRLKAENQVVIHQLQLGERVDSDAAADLPIRLAIALLKDSSGTIHLDLPIEGNLEDPSFSIMPLLGKTLGNMLSKAVQAPFSLLGSLMDFGGADPNKIPFNAGQTELSTEAKTTLNALAKALKDRPDLMLEVEGASSPTLDGPSLAQQKLEQAYRALWYQKLQSKGERLPSSPDKLQISDQAKASLLEELYPIRLKQQPPNAWKSLSAQERQTQLQQAVLKSWNQDQASMRQLSQARAQTIKDYLVQQGGINNIRIYLVDSNLSASSENNTVASTLYLAGQ</sequence>
<gene>
    <name evidence="2" type="ORF">LX59_00292</name>
</gene>
<dbReference type="EMBL" id="VLKG01000001">
    <property type="protein sequence ID" value="TWH77379.1"/>
    <property type="molecule type" value="Genomic_DNA"/>
</dbReference>
<dbReference type="PANTHER" id="PTHR30441">
    <property type="entry name" value="DUF748 DOMAIN-CONTAINING PROTEIN"/>
    <property type="match status" value="1"/>
</dbReference>
<feature type="compositionally biased region" description="Polar residues" evidence="1">
    <location>
        <begin position="334"/>
        <end position="345"/>
    </location>
</feature>
<proteinExistence type="predicted"/>